<proteinExistence type="predicted"/>
<dbReference type="Proteomes" id="UP000299290">
    <property type="component" value="Unassembled WGS sequence"/>
</dbReference>
<evidence type="ECO:0000313" key="2">
    <source>
        <dbReference type="Proteomes" id="UP000299290"/>
    </source>
</evidence>
<dbReference type="EMBL" id="BJHV01000001">
    <property type="protein sequence ID" value="GDY39524.1"/>
    <property type="molecule type" value="Genomic_DNA"/>
</dbReference>
<dbReference type="AlphaFoldDB" id="A0A4D4JUH4"/>
<evidence type="ECO:0000313" key="1">
    <source>
        <dbReference type="EMBL" id="GDY39524.1"/>
    </source>
</evidence>
<protein>
    <submittedName>
        <fullName evidence="1">Uncharacterized protein</fullName>
    </submittedName>
</protein>
<comment type="caution">
    <text evidence="1">The sequence shown here is derived from an EMBL/GenBank/DDBJ whole genome shotgun (WGS) entry which is preliminary data.</text>
</comment>
<accession>A0A4D4JUH4</accession>
<gene>
    <name evidence="1" type="ORF">SANT12839_004060</name>
</gene>
<keyword evidence="2" id="KW-1185">Reference proteome</keyword>
<organism evidence="1 2">
    <name type="scientific">Streptomyces antimycoticus</name>
    <dbReference type="NCBI Taxonomy" id="68175"/>
    <lineage>
        <taxon>Bacteria</taxon>
        <taxon>Bacillati</taxon>
        <taxon>Actinomycetota</taxon>
        <taxon>Actinomycetes</taxon>
        <taxon>Kitasatosporales</taxon>
        <taxon>Streptomycetaceae</taxon>
        <taxon>Streptomyces</taxon>
        <taxon>Streptomyces violaceusniger group</taxon>
    </lineage>
</organism>
<reference evidence="1 2" key="1">
    <citation type="journal article" date="2020" name="Int. J. Syst. Evol. Microbiol.">
        <title>Reclassification of Streptomyces castelarensis and Streptomyces sporoclivatus as later heterotypic synonyms of Streptomyces antimycoticus.</title>
        <authorList>
            <person name="Komaki H."/>
            <person name="Tamura T."/>
        </authorList>
    </citation>
    <scope>NUCLEOTIDE SEQUENCE [LARGE SCALE GENOMIC DNA]</scope>
    <source>
        <strain evidence="1 2">NBRC 12839</strain>
    </source>
</reference>
<name>A0A4D4JUH4_9ACTN</name>
<sequence>MASVRAAYPWPDQHFDLVIITSRMDEPRQAWGEAITKEARRIAGSVVEPSRQGD</sequence>